<dbReference type="Pfam" id="PF14659">
    <property type="entry name" value="Phage_int_SAM_3"/>
    <property type="match status" value="1"/>
</dbReference>
<evidence type="ECO:0000313" key="6">
    <source>
        <dbReference type="EMBL" id="GLH72059.1"/>
    </source>
</evidence>
<dbReference type="Pfam" id="PF00589">
    <property type="entry name" value="Phage_integrase"/>
    <property type="match status" value="1"/>
</dbReference>
<dbReference type="PROSITE" id="PS51898">
    <property type="entry name" value="TYR_RECOMBINASE"/>
    <property type="match status" value="1"/>
</dbReference>
<proteinExistence type="inferred from homology"/>
<dbReference type="InterPro" id="IPR004107">
    <property type="entry name" value="Integrase_SAM-like_N"/>
</dbReference>
<keyword evidence="3" id="KW-0238">DNA-binding</keyword>
<dbReference type="Gene3D" id="1.10.150.130">
    <property type="match status" value="1"/>
</dbReference>
<dbReference type="CDD" id="cd00796">
    <property type="entry name" value="INT_Rci_Hp1_C"/>
    <property type="match status" value="1"/>
</dbReference>
<keyword evidence="4" id="KW-0233">DNA recombination</keyword>
<dbReference type="InterPro" id="IPR050808">
    <property type="entry name" value="Phage_Integrase"/>
</dbReference>
<keyword evidence="7" id="KW-1185">Reference proteome</keyword>
<evidence type="ECO:0000256" key="1">
    <source>
        <dbReference type="ARBA" id="ARBA00008857"/>
    </source>
</evidence>
<dbReference type="Proteomes" id="UP001165069">
    <property type="component" value="Unassembled WGS sequence"/>
</dbReference>
<protein>
    <submittedName>
        <fullName evidence="6">Integrase</fullName>
    </submittedName>
</protein>
<reference evidence="6 7" key="1">
    <citation type="journal article" date="2023" name="Antonie Van Leeuwenhoek">
        <title>Mesoterricola silvestris gen. nov., sp. nov., Mesoterricola sediminis sp. nov., Geothrix oryzae sp. nov., Geothrix edaphica sp. nov., Geothrix rubra sp. nov., and Geothrix limicola sp. nov., six novel members of Acidobacteriota isolated from soils.</title>
        <authorList>
            <person name="Itoh H."/>
            <person name="Sugisawa Y."/>
            <person name="Mise K."/>
            <person name="Xu Z."/>
            <person name="Kuniyasu M."/>
            <person name="Ushijima N."/>
            <person name="Kawano K."/>
            <person name="Kobayashi E."/>
            <person name="Shiratori Y."/>
            <person name="Masuda Y."/>
            <person name="Senoo K."/>
        </authorList>
    </citation>
    <scope>NUCLEOTIDE SEQUENCE [LARGE SCALE GENOMIC DNA]</scope>
    <source>
        <strain evidence="6 7">Red804</strain>
    </source>
</reference>
<gene>
    <name evidence="6" type="ORF">GETHLI_05610</name>
</gene>
<evidence type="ECO:0000256" key="4">
    <source>
        <dbReference type="ARBA" id="ARBA00023172"/>
    </source>
</evidence>
<dbReference type="RefSeq" id="WP_285570020.1">
    <property type="nucleotide sequence ID" value="NZ_BSDE01000001.1"/>
</dbReference>
<dbReference type="InterPro" id="IPR010998">
    <property type="entry name" value="Integrase_recombinase_N"/>
</dbReference>
<comment type="caution">
    <text evidence="6">The sequence shown here is derived from an EMBL/GenBank/DDBJ whole genome shotgun (WGS) entry which is preliminary data.</text>
</comment>
<dbReference type="Gene3D" id="3.30.160.390">
    <property type="entry name" value="Integrase, DNA-binding domain"/>
    <property type="match status" value="1"/>
</dbReference>
<dbReference type="EMBL" id="BSDE01000001">
    <property type="protein sequence ID" value="GLH72059.1"/>
    <property type="molecule type" value="Genomic_DNA"/>
</dbReference>
<dbReference type="SUPFAM" id="SSF56349">
    <property type="entry name" value="DNA breaking-rejoining enzymes"/>
    <property type="match status" value="1"/>
</dbReference>
<dbReference type="InterPro" id="IPR025166">
    <property type="entry name" value="Integrase_DNA_bind_dom"/>
</dbReference>
<feature type="domain" description="Tyr recombinase" evidence="5">
    <location>
        <begin position="234"/>
        <end position="426"/>
    </location>
</feature>
<comment type="similarity">
    <text evidence="1">Belongs to the 'phage' integrase family.</text>
</comment>
<dbReference type="InterPro" id="IPR038488">
    <property type="entry name" value="Integrase_DNA-bd_sf"/>
</dbReference>
<dbReference type="Pfam" id="PF13356">
    <property type="entry name" value="Arm-DNA-bind_3"/>
    <property type="match status" value="1"/>
</dbReference>
<evidence type="ECO:0000256" key="2">
    <source>
        <dbReference type="ARBA" id="ARBA00022908"/>
    </source>
</evidence>
<organism evidence="6 7">
    <name type="scientific">Geothrix limicola</name>
    <dbReference type="NCBI Taxonomy" id="2927978"/>
    <lineage>
        <taxon>Bacteria</taxon>
        <taxon>Pseudomonadati</taxon>
        <taxon>Acidobacteriota</taxon>
        <taxon>Holophagae</taxon>
        <taxon>Holophagales</taxon>
        <taxon>Holophagaceae</taxon>
        <taxon>Geothrix</taxon>
    </lineage>
</organism>
<dbReference type="PANTHER" id="PTHR30629:SF2">
    <property type="entry name" value="PROPHAGE INTEGRASE INTS-RELATED"/>
    <property type="match status" value="1"/>
</dbReference>
<dbReference type="InterPro" id="IPR002104">
    <property type="entry name" value="Integrase_catalytic"/>
</dbReference>
<keyword evidence="2" id="KW-0229">DNA integration</keyword>
<dbReference type="Gene3D" id="1.10.443.10">
    <property type="entry name" value="Intergrase catalytic core"/>
    <property type="match status" value="1"/>
</dbReference>
<sequence length="436" mass="48685">MPRVSIKQLTDTRCQRAKVKKHPKTGEPVMTYEWDSAIRGFGLRITALGTKTFCLKFIDTHGKQAWMPLGPYIPGVVDAEGENLSLLSARKLAGEYRTQIANGKDPRIEKKKALDIPTFREFVKTHLEAQKKKLRPSSYKGTKFYLDELAVPELGDFRINEVERFQVSALVDKVATGWRPGIKKGEKPSKPTPAAANRFQAALSKLFSESERKGLRTQHTNPCQLIEKQAEAKGKERFLTPKELESLGKVMRKTLAANAAEKHPLKTVPYEIAAIKLLMLTGARLNEILGLEWSQVDKVRGVIRIEKHKTSGKKGAKELPLNAAVLSILQDLEKLPTRELKGRYVIQGHKHGEHLVNLQKPWDRIRTAAKCLDVRIHDLRHTFASVGVTEGMSLPMVGSLLGHSQPSVTNRYAHLDTDPRLQASEQISAKIAASLG</sequence>
<dbReference type="InterPro" id="IPR013762">
    <property type="entry name" value="Integrase-like_cat_sf"/>
</dbReference>
<evidence type="ECO:0000313" key="7">
    <source>
        <dbReference type="Proteomes" id="UP001165069"/>
    </source>
</evidence>
<dbReference type="PANTHER" id="PTHR30629">
    <property type="entry name" value="PROPHAGE INTEGRASE"/>
    <property type="match status" value="1"/>
</dbReference>
<evidence type="ECO:0000256" key="3">
    <source>
        <dbReference type="ARBA" id="ARBA00023125"/>
    </source>
</evidence>
<name>A0ABQ5QDD3_9BACT</name>
<dbReference type="InterPro" id="IPR011010">
    <property type="entry name" value="DNA_brk_join_enz"/>
</dbReference>
<accession>A0ABQ5QDD3</accession>
<evidence type="ECO:0000259" key="5">
    <source>
        <dbReference type="PROSITE" id="PS51898"/>
    </source>
</evidence>